<organism evidence="1 2">
    <name type="scientific">Camellia lanceoleosa</name>
    <dbReference type="NCBI Taxonomy" id="1840588"/>
    <lineage>
        <taxon>Eukaryota</taxon>
        <taxon>Viridiplantae</taxon>
        <taxon>Streptophyta</taxon>
        <taxon>Embryophyta</taxon>
        <taxon>Tracheophyta</taxon>
        <taxon>Spermatophyta</taxon>
        <taxon>Magnoliopsida</taxon>
        <taxon>eudicotyledons</taxon>
        <taxon>Gunneridae</taxon>
        <taxon>Pentapetalae</taxon>
        <taxon>asterids</taxon>
        <taxon>Ericales</taxon>
        <taxon>Theaceae</taxon>
        <taxon>Camellia</taxon>
    </lineage>
</organism>
<proteinExistence type="predicted"/>
<dbReference type="EMBL" id="CM045770">
    <property type="protein sequence ID" value="KAI7990518.1"/>
    <property type="molecule type" value="Genomic_DNA"/>
</dbReference>
<sequence>MAAVSALGAENSVVIFSKSSCCICHTIKTLIYGFGAIPAIYELDELPNGRQLEKELLSFGCRPSIPAMFIGRSWLAVIMS</sequence>
<comment type="caution">
    <text evidence="1">The sequence shown here is derived from an EMBL/GenBank/DDBJ whole genome shotgun (WGS) entry which is preliminary data.</text>
</comment>
<reference evidence="1 2" key="1">
    <citation type="journal article" date="2022" name="Plant J.">
        <title>Chromosome-level genome of Camellia lanceoleosa provides a valuable resource for understanding genome evolution and self-incompatibility.</title>
        <authorList>
            <person name="Gong W."/>
            <person name="Xiao S."/>
            <person name="Wang L."/>
            <person name="Liao Z."/>
            <person name="Chang Y."/>
            <person name="Mo W."/>
            <person name="Hu G."/>
            <person name="Li W."/>
            <person name="Zhao G."/>
            <person name="Zhu H."/>
            <person name="Hu X."/>
            <person name="Ji K."/>
            <person name="Xiang X."/>
            <person name="Song Q."/>
            <person name="Yuan D."/>
            <person name="Jin S."/>
            <person name="Zhang L."/>
        </authorList>
    </citation>
    <scope>NUCLEOTIDE SEQUENCE [LARGE SCALE GENOMIC DNA]</scope>
    <source>
        <strain evidence="1">SQ_2022a</strain>
    </source>
</reference>
<accession>A0ACC0FQG9</accession>
<name>A0ACC0FQG9_9ERIC</name>
<protein>
    <submittedName>
        <fullName evidence="1">Monothiol glutaredoxin-S6</fullName>
    </submittedName>
</protein>
<keyword evidence="2" id="KW-1185">Reference proteome</keyword>
<dbReference type="Proteomes" id="UP001060215">
    <property type="component" value="Chromosome 13"/>
</dbReference>
<evidence type="ECO:0000313" key="2">
    <source>
        <dbReference type="Proteomes" id="UP001060215"/>
    </source>
</evidence>
<gene>
    <name evidence="1" type="ORF">LOK49_LG12G01178</name>
</gene>
<evidence type="ECO:0000313" key="1">
    <source>
        <dbReference type="EMBL" id="KAI7990518.1"/>
    </source>
</evidence>